<sequence>MYSNMSSYFLVSLLDSTILLDPNRHRNLQKSTLISIIPSSRCHVILASSSSTSASSQNPTSSSVLKIDFFIDFSILKT</sequence>
<accession>A0A2G5UVR8</accession>
<organism evidence="1 2">
    <name type="scientific">Caenorhabditis nigoni</name>
    <dbReference type="NCBI Taxonomy" id="1611254"/>
    <lineage>
        <taxon>Eukaryota</taxon>
        <taxon>Metazoa</taxon>
        <taxon>Ecdysozoa</taxon>
        <taxon>Nematoda</taxon>
        <taxon>Chromadorea</taxon>
        <taxon>Rhabditida</taxon>
        <taxon>Rhabditina</taxon>
        <taxon>Rhabditomorpha</taxon>
        <taxon>Rhabditoidea</taxon>
        <taxon>Rhabditidae</taxon>
        <taxon>Peloderinae</taxon>
        <taxon>Caenorhabditis</taxon>
    </lineage>
</organism>
<proteinExistence type="predicted"/>
<name>A0A2G5UVR8_9PELO</name>
<evidence type="ECO:0000313" key="1">
    <source>
        <dbReference type="EMBL" id="PIC43326.1"/>
    </source>
</evidence>
<dbReference type="AlphaFoldDB" id="A0A2G5UVR8"/>
<reference evidence="2" key="1">
    <citation type="submission" date="2017-10" db="EMBL/GenBank/DDBJ databases">
        <title>Rapid genome shrinkage in a self-fertile nematode reveals novel sperm competition proteins.</title>
        <authorList>
            <person name="Yin D."/>
            <person name="Schwarz E.M."/>
            <person name="Thomas C.G."/>
            <person name="Felde R.L."/>
            <person name="Korf I.F."/>
            <person name="Cutter A.D."/>
            <person name="Schartner C.M."/>
            <person name="Ralston E.J."/>
            <person name="Meyer B.J."/>
            <person name="Haag E.S."/>
        </authorList>
    </citation>
    <scope>NUCLEOTIDE SEQUENCE [LARGE SCALE GENOMIC DNA]</scope>
    <source>
        <strain evidence="2">JU1422</strain>
    </source>
</reference>
<dbReference type="EMBL" id="PDUG01000002">
    <property type="protein sequence ID" value="PIC43326.1"/>
    <property type="molecule type" value="Genomic_DNA"/>
</dbReference>
<keyword evidence="2" id="KW-1185">Reference proteome</keyword>
<protein>
    <submittedName>
        <fullName evidence="1">Uncharacterized protein</fullName>
    </submittedName>
</protein>
<comment type="caution">
    <text evidence="1">The sequence shown here is derived from an EMBL/GenBank/DDBJ whole genome shotgun (WGS) entry which is preliminary data.</text>
</comment>
<evidence type="ECO:0000313" key="2">
    <source>
        <dbReference type="Proteomes" id="UP000230233"/>
    </source>
</evidence>
<gene>
    <name evidence="1" type="primary">Cnig_chr_II.g4108</name>
    <name evidence="1" type="ORF">B9Z55_004108</name>
</gene>
<dbReference type="Proteomes" id="UP000230233">
    <property type="component" value="Chromosome II"/>
</dbReference>